<dbReference type="EMBL" id="QWEA01001346">
    <property type="protein sequence ID" value="RIJ01602.1"/>
    <property type="molecule type" value="Genomic_DNA"/>
</dbReference>
<feature type="non-terminal residue" evidence="1">
    <location>
        <position position="1"/>
    </location>
</feature>
<organism evidence="1 2">
    <name type="scientific">Clavibacter michiganensis subsp. insidiosus</name>
    <dbReference type="NCBI Taxonomy" id="33014"/>
    <lineage>
        <taxon>Bacteria</taxon>
        <taxon>Bacillati</taxon>
        <taxon>Actinomycetota</taxon>
        <taxon>Actinomycetes</taxon>
        <taxon>Micrococcales</taxon>
        <taxon>Microbacteriaceae</taxon>
        <taxon>Clavibacter</taxon>
    </lineage>
</organism>
<protein>
    <submittedName>
        <fullName evidence="1">Uncharacterized protein</fullName>
    </submittedName>
</protein>
<gene>
    <name evidence="1" type="ORF">DZF93_18460</name>
</gene>
<accession>A0A399P6M8</accession>
<evidence type="ECO:0000313" key="2">
    <source>
        <dbReference type="Proteomes" id="UP000266634"/>
    </source>
</evidence>
<evidence type="ECO:0000313" key="1">
    <source>
        <dbReference type="EMBL" id="RIJ01602.1"/>
    </source>
</evidence>
<name>A0A399P6M8_9MICO</name>
<dbReference type="AlphaFoldDB" id="A0A399P6M8"/>
<sequence length="69" mass="7510">VRLVAARDSRLVEARALSDALRGTPDVAVFADEVTAAGRVEMLTFLREQAVSITAHRFGNPDDWSEAVI</sequence>
<comment type="caution">
    <text evidence="1">The sequence shown here is derived from an EMBL/GenBank/DDBJ whole genome shotgun (WGS) entry which is preliminary data.</text>
</comment>
<dbReference type="Proteomes" id="UP000266634">
    <property type="component" value="Unassembled WGS sequence"/>
</dbReference>
<proteinExistence type="predicted"/>
<reference evidence="1 2" key="1">
    <citation type="submission" date="2018-08" db="EMBL/GenBank/DDBJ databases">
        <title>Genome Sequence of Clavibacter michiganensis Subspecies type strains, and the Atypical Peach-Colored Strains Isolated from Tomato.</title>
        <authorList>
            <person name="Osdaghi E."/>
            <person name="Portier P."/>
            <person name="Briand M."/>
            <person name="Jacques M.-A."/>
        </authorList>
    </citation>
    <scope>NUCLEOTIDE SEQUENCE [LARGE SCALE GENOMIC DNA]</scope>
    <source>
        <strain evidence="1 2">CFBP 6488</strain>
    </source>
</reference>